<dbReference type="PROSITE" id="PS51782">
    <property type="entry name" value="LYSM"/>
    <property type="match status" value="1"/>
</dbReference>
<feature type="domain" description="LysM" evidence="4">
    <location>
        <begin position="91"/>
        <end position="135"/>
    </location>
</feature>
<evidence type="ECO:0000313" key="6">
    <source>
        <dbReference type="Proteomes" id="UP000001930"/>
    </source>
</evidence>
<feature type="transmembrane region" description="Helical" evidence="3">
    <location>
        <begin position="71"/>
        <end position="93"/>
    </location>
</feature>
<dbReference type="PANTHER" id="PTHR21666:SF263">
    <property type="entry name" value="MUREIN HYDROLASE ACTIVATOR NLPD"/>
    <property type="match status" value="1"/>
</dbReference>
<dbReference type="KEGG" id="bte:BTH_I2752"/>
<keyword evidence="3" id="KW-0472">Membrane</keyword>
<dbReference type="HOGENOM" id="CLU_029425_0_4_4"/>
<dbReference type="Gene3D" id="3.10.350.10">
    <property type="entry name" value="LysM domain"/>
    <property type="match status" value="1"/>
</dbReference>
<dbReference type="InterPro" id="IPR036779">
    <property type="entry name" value="LysM_dom_sf"/>
</dbReference>
<dbReference type="SMART" id="SM00257">
    <property type="entry name" value="LysM"/>
    <property type="match status" value="1"/>
</dbReference>
<organism evidence="5 6">
    <name type="scientific">Burkholderia thailandensis (strain ATCC 700388 / DSM 13276 / CCUG 48851 / CIP 106301 / E264)</name>
    <dbReference type="NCBI Taxonomy" id="271848"/>
    <lineage>
        <taxon>Bacteria</taxon>
        <taxon>Pseudomonadati</taxon>
        <taxon>Pseudomonadota</taxon>
        <taxon>Betaproteobacteria</taxon>
        <taxon>Burkholderiales</taxon>
        <taxon>Burkholderiaceae</taxon>
        <taxon>Burkholderia</taxon>
        <taxon>pseudomallei group</taxon>
    </lineage>
</organism>
<comment type="similarity">
    <text evidence="1">Belongs to the E.coli NlpD/Haemophilus LppB family.</text>
</comment>
<keyword evidence="3" id="KW-1133">Transmembrane helix</keyword>
<dbReference type="GO" id="GO:0004222">
    <property type="term" value="F:metalloendopeptidase activity"/>
    <property type="evidence" value="ECO:0007669"/>
    <property type="project" value="TreeGrafter"/>
</dbReference>
<dbReference type="Gene3D" id="2.70.70.10">
    <property type="entry name" value="Glucose Permease (Domain IIA)"/>
    <property type="match status" value="1"/>
</dbReference>
<dbReference type="GO" id="GO:0032153">
    <property type="term" value="C:cell division site"/>
    <property type="evidence" value="ECO:0007669"/>
    <property type="project" value="TreeGrafter"/>
</dbReference>
<keyword evidence="6" id="KW-1185">Reference proteome</keyword>
<keyword evidence="5" id="KW-0449">Lipoprotein</keyword>
<dbReference type="InterPro" id="IPR016047">
    <property type="entry name" value="M23ase_b-sheet_dom"/>
</dbReference>
<dbReference type="InterPro" id="IPR018392">
    <property type="entry name" value="LysM"/>
</dbReference>
<dbReference type="Proteomes" id="UP000001930">
    <property type="component" value="Chromosome I"/>
</dbReference>
<dbReference type="AlphaFoldDB" id="Q2SUY4"/>
<proteinExistence type="inferred from homology"/>
<feature type="compositionally biased region" description="Low complexity" evidence="2">
    <location>
        <begin position="141"/>
        <end position="155"/>
    </location>
</feature>
<name>Q2SUY4_BURTA</name>
<keyword evidence="3" id="KW-0812">Transmembrane</keyword>
<sequence length="295" mass="31425">MRRGSPRERLPRRPASPARILPRKPFRRRCWPETARPVPNPLKLDVFVSAAAHRRGGALRGSMFLKTTRRLVVASLAALLAACGSTPVGPGFYRVERGDTLSKIARSNRQSVANIVRWNQITNPDAIEVGQVLRIAPPPGSASTPGTTSASRSPSRPAPSSPATSSAPSVKPASSISLVWPAAGNVIRSFDGAKSKGIDIANTAGTPVLAAAAGTVVYAGNGLRGYGNLLIIKHNADFLTTYAHNRTLLAKEGQTVAQGQKIAEMGDTDNDRVALHFELRYGGRSIDPARYLPSR</sequence>
<dbReference type="CDD" id="cd12797">
    <property type="entry name" value="M23_peptidase"/>
    <property type="match status" value="1"/>
</dbReference>
<protein>
    <submittedName>
        <fullName evidence="5">Lipoprotein NlpD, putative</fullName>
    </submittedName>
</protein>
<dbReference type="InterPro" id="IPR050570">
    <property type="entry name" value="Cell_wall_metabolism_enzyme"/>
</dbReference>
<dbReference type="SUPFAM" id="SSF51261">
    <property type="entry name" value="Duplicated hybrid motif"/>
    <property type="match status" value="1"/>
</dbReference>
<dbReference type="InterPro" id="IPR011055">
    <property type="entry name" value="Dup_hybrid_motif"/>
</dbReference>
<evidence type="ECO:0000259" key="4">
    <source>
        <dbReference type="PROSITE" id="PS51782"/>
    </source>
</evidence>
<accession>Q2SUY4</accession>
<reference evidence="5 6" key="1">
    <citation type="journal article" date="2005" name="BMC Genomics">
        <title>Bacterial genome adaptation to niches: divergence of the potential virulence genes in three Burkholderia species of different survival strategies.</title>
        <authorList>
            <person name="Kim H.S."/>
            <person name="Schell M.A."/>
            <person name="Yu Y."/>
            <person name="Ulrich R.L."/>
            <person name="Sarria S.H."/>
            <person name="Nierman W.C."/>
            <person name="DeShazer D."/>
        </authorList>
    </citation>
    <scope>NUCLEOTIDE SEQUENCE [LARGE SCALE GENOMIC DNA]</scope>
    <source>
        <strain evidence="6">ATCC 700388 / DSM 13276 / CCUG 48851 / CIP 106301 / E264</strain>
    </source>
</reference>
<feature type="compositionally biased region" description="Low complexity" evidence="2">
    <location>
        <begin position="161"/>
        <end position="171"/>
    </location>
</feature>
<dbReference type="Pfam" id="PF01551">
    <property type="entry name" value="Peptidase_M23"/>
    <property type="match status" value="1"/>
</dbReference>
<evidence type="ECO:0000256" key="2">
    <source>
        <dbReference type="SAM" id="MobiDB-lite"/>
    </source>
</evidence>
<gene>
    <name evidence="5" type="ordered locus">BTH_I2752</name>
</gene>
<dbReference type="GO" id="GO:0009279">
    <property type="term" value="C:cell outer membrane"/>
    <property type="evidence" value="ECO:0007669"/>
    <property type="project" value="TreeGrafter"/>
</dbReference>
<dbReference type="Pfam" id="PF01476">
    <property type="entry name" value="LysM"/>
    <property type="match status" value="1"/>
</dbReference>
<dbReference type="PANTHER" id="PTHR21666">
    <property type="entry name" value="PEPTIDASE-RELATED"/>
    <property type="match status" value="1"/>
</dbReference>
<evidence type="ECO:0000256" key="3">
    <source>
        <dbReference type="SAM" id="Phobius"/>
    </source>
</evidence>
<evidence type="ECO:0000256" key="1">
    <source>
        <dbReference type="ARBA" id="ARBA00038420"/>
    </source>
</evidence>
<dbReference type="EMBL" id="CP000086">
    <property type="protein sequence ID" value="ABC37847.1"/>
    <property type="molecule type" value="Genomic_DNA"/>
</dbReference>
<feature type="region of interest" description="Disordered" evidence="2">
    <location>
        <begin position="135"/>
        <end position="171"/>
    </location>
</feature>
<evidence type="ECO:0000313" key="5">
    <source>
        <dbReference type="EMBL" id="ABC37847.1"/>
    </source>
</evidence>
<dbReference type="CDD" id="cd00118">
    <property type="entry name" value="LysM"/>
    <property type="match status" value="1"/>
</dbReference>